<evidence type="ECO:0000256" key="1">
    <source>
        <dbReference type="SAM" id="Phobius"/>
    </source>
</evidence>
<keyword evidence="1" id="KW-1133">Transmembrane helix</keyword>
<comment type="caution">
    <text evidence="2">The sequence shown here is derived from an EMBL/GenBank/DDBJ whole genome shotgun (WGS) entry which is preliminary data.</text>
</comment>
<feature type="transmembrane region" description="Helical" evidence="1">
    <location>
        <begin position="12"/>
        <end position="39"/>
    </location>
</feature>
<dbReference type="EMBL" id="JASCTH010000021">
    <property type="protein sequence ID" value="MDI6102804.1"/>
    <property type="molecule type" value="Genomic_DNA"/>
</dbReference>
<evidence type="ECO:0000313" key="3">
    <source>
        <dbReference type="Proteomes" id="UP001241758"/>
    </source>
</evidence>
<keyword evidence="3" id="KW-1185">Reference proteome</keyword>
<organism evidence="2 3">
    <name type="scientific">Actinoplanes sandaracinus</name>
    <dbReference type="NCBI Taxonomy" id="3045177"/>
    <lineage>
        <taxon>Bacteria</taxon>
        <taxon>Bacillati</taxon>
        <taxon>Actinomycetota</taxon>
        <taxon>Actinomycetes</taxon>
        <taxon>Micromonosporales</taxon>
        <taxon>Micromonosporaceae</taxon>
        <taxon>Actinoplanes</taxon>
    </lineage>
</organism>
<proteinExistence type="predicted"/>
<evidence type="ECO:0000313" key="2">
    <source>
        <dbReference type="EMBL" id="MDI6102804.1"/>
    </source>
</evidence>
<dbReference type="Proteomes" id="UP001241758">
    <property type="component" value="Unassembled WGS sequence"/>
</dbReference>
<reference evidence="2 3" key="1">
    <citation type="submission" date="2023-05" db="EMBL/GenBank/DDBJ databases">
        <title>Actinoplanes sp. NEAU-A12 genome sequencing.</title>
        <authorList>
            <person name="Wang Z.-S."/>
        </authorList>
    </citation>
    <scope>NUCLEOTIDE SEQUENCE [LARGE SCALE GENOMIC DNA]</scope>
    <source>
        <strain evidence="2 3">NEAU-A12</strain>
    </source>
</reference>
<protein>
    <submittedName>
        <fullName evidence="2">Uncharacterized protein</fullName>
    </submittedName>
</protein>
<accession>A0ABT6WSU8</accession>
<gene>
    <name evidence="2" type="ORF">QLQ12_29705</name>
</gene>
<feature type="transmembrane region" description="Helical" evidence="1">
    <location>
        <begin position="45"/>
        <end position="63"/>
    </location>
</feature>
<sequence>MAENVSAPPHLRALPVVAPALLIVYLMAVAALGVVVAVGRVELELITVAYLPLPAIAFAVPVWTDHRRRRATDAKVRHELLRRVLAELVISLVLLGSSLYQVATAPQAYFTILYA</sequence>
<dbReference type="RefSeq" id="WP_282763883.1">
    <property type="nucleotide sequence ID" value="NZ_JASCTH010000021.1"/>
</dbReference>
<keyword evidence="1" id="KW-0472">Membrane</keyword>
<keyword evidence="1" id="KW-0812">Transmembrane</keyword>
<feature type="transmembrane region" description="Helical" evidence="1">
    <location>
        <begin position="84"/>
        <end position="103"/>
    </location>
</feature>
<name>A0ABT6WSU8_9ACTN</name>